<organism evidence="3">
    <name type="scientific">uncultured Caudovirales phage</name>
    <dbReference type="NCBI Taxonomy" id="2100421"/>
    <lineage>
        <taxon>Viruses</taxon>
        <taxon>Duplodnaviria</taxon>
        <taxon>Heunggongvirae</taxon>
        <taxon>Uroviricota</taxon>
        <taxon>Caudoviricetes</taxon>
        <taxon>Peduoviridae</taxon>
        <taxon>Maltschvirus</taxon>
        <taxon>Maltschvirus maltsch</taxon>
    </lineage>
</organism>
<protein>
    <recommendedName>
        <fullName evidence="1">DUF7192 domain-containing protein</fullName>
    </recommendedName>
</protein>
<accession>A0A6J7XCL0</accession>
<proteinExistence type="predicted"/>
<dbReference type="EMBL" id="LR798394">
    <property type="protein sequence ID" value="CAB5228612.1"/>
    <property type="molecule type" value="Genomic_DNA"/>
</dbReference>
<dbReference type="Pfam" id="PF23822">
    <property type="entry name" value="DUF7192"/>
    <property type="match status" value="1"/>
</dbReference>
<evidence type="ECO:0000313" key="3">
    <source>
        <dbReference type="EMBL" id="CAB5228612.1"/>
    </source>
</evidence>
<evidence type="ECO:0000259" key="1">
    <source>
        <dbReference type="Pfam" id="PF23822"/>
    </source>
</evidence>
<reference evidence="3" key="1">
    <citation type="submission" date="2020-05" db="EMBL/GenBank/DDBJ databases">
        <authorList>
            <person name="Chiriac C."/>
            <person name="Salcher M."/>
            <person name="Ghai R."/>
            <person name="Kavagutti S V."/>
        </authorList>
    </citation>
    <scope>NUCLEOTIDE SEQUENCE</scope>
</reference>
<sequence>MKSNTKLMQLDGKPVFVDYFNSFGEMLNYVETNPKFGQSDKDGTDGWDGMKNFSDASQLARSGWHDVRPEVEKLLNQMSDVIADRLEIAPAMTWNVAGGVVDVGRYCGNEPMCMIDFPMEPQERMGKVVKLFIDYGASSGFSGDFIMKRGIVLLALVDTLQKLGVSVEIYGETAISSGGTMHTTVTKLHDPTDRLDIDELMFTLAHPAMLRRMAFAVREMSTCAKDISSYQGGSYGSTRHTVYAPTVNADIRMERLERQATQCMENPVEWVMQTITGLNLV</sequence>
<gene>
    <name evidence="3" type="ORF">UFOVP1549_46</name>
    <name evidence="2" type="ORF">UFOVP303_48</name>
</gene>
<dbReference type="EMBL" id="LR796315">
    <property type="protein sequence ID" value="CAB4136151.1"/>
    <property type="molecule type" value="Genomic_DNA"/>
</dbReference>
<dbReference type="InterPro" id="IPR055616">
    <property type="entry name" value="DUF7192"/>
</dbReference>
<name>A0A6J7XCL0_9CAUD</name>
<evidence type="ECO:0000313" key="2">
    <source>
        <dbReference type="EMBL" id="CAB4136151.1"/>
    </source>
</evidence>
<feature type="domain" description="DUF7192" evidence="1">
    <location>
        <begin position="14"/>
        <end position="240"/>
    </location>
</feature>